<comment type="catalytic activity">
    <reaction evidence="9">
        <text>N-terminal S-1,2-diacyl-sn-glyceryl-L-cysteinyl-[lipoprotein] + a glycerophospholipid = N-acyl-S-1,2-diacyl-sn-glyceryl-L-cysteinyl-[lipoprotein] + a 2-acyl-sn-glycero-3-phospholipid + H(+)</text>
        <dbReference type="Rhea" id="RHEA:48228"/>
        <dbReference type="Rhea" id="RHEA-COMP:14681"/>
        <dbReference type="Rhea" id="RHEA-COMP:14684"/>
        <dbReference type="ChEBI" id="CHEBI:15378"/>
        <dbReference type="ChEBI" id="CHEBI:136912"/>
        <dbReference type="ChEBI" id="CHEBI:140656"/>
        <dbReference type="ChEBI" id="CHEBI:140657"/>
        <dbReference type="ChEBI" id="CHEBI:140660"/>
        <dbReference type="EC" id="2.3.1.269"/>
    </reaction>
</comment>
<dbReference type="UniPathway" id="UPA00666"/>
<feature type="transmembrane region" description="Helical" evidence="9">
    <location>
        <begin position="154"/>
        <end position="181"/>
    </location>
</feature>
<dbReference type="AlphaFoldDB" id="A0A8J6XSK9"/>
<comment type="pathway">
    <text evidence="9">Protein modification; lipoprotein biosynthesis (N-acyl transfer).</text>
</comment>
<dbReference type="HAMAP" id="MF_01148">
    <property type="entry name" value="Lnt"/>
    <property type="match status" value="1"/>
</dbReference>
<evidence type="ECO:0000256" key="1">
    <source>
        <dbReference type="ARBA" id="ARBA00004651"/>
    </source>
</evidence>
<accession>A0A8J6XSK9</accession>
<feature type="transmembrane region" description="Helical" evidence="9">
    <location>
        <begin position="116"/>
        <end position="134"/>
    </location>
</feature>
<gene>
    <name evidence="9 11" type="primary">lnt</name>
    <name evidence="11" type="ORF">IFK94_07000</name>
</gene>
<evidence type="ECO:0000313" key="12">
    <source>
        <dbReference type="Proteomes" id="UP000648239"/>
    </source>
</evidence>
<feature type="domain" description="CN hydrolase" evidence="10">
    <location>
        <begin position="227"/>
        <end position="482"/>
    </location>
</feature>
<dbReference type="Proteomes" id="UP000648239">
    <property type="component" value="Unassembled WGS sequence"/>
</dbReference>
<evidence type="ECO:0000256" key="5">
    <source>
        <dbReference type="ARBA" id="ARBA00022692"/>
    </source>
</evidence>
<dbReference type="CDD" id="cd07571">
    <property type="entry name" value="ALP_N-acyl_transferase"/>
    <property type="match status" value="1"/>
</dbReference>
<dbReference type="EC" id="2.3.1.269" evidence="9"/>
<proteinExistence type="inferred from homology"/>
<dbReference type="Pfam" id="PF20154">
    <property type="entry name" value="LNT_N"/>
    <property type="match status" value="1"/>
</dbReference>
<protein>
    <recommendedName>
        <fullName evidence="9">Apolipoprotein N-acyltransferase</fullName>
        <shortName evidence="9">ALP N-acyltransferase</shortName>
        <ecNumber evidence="9">2.3.1.269</ecNumber>
    </recommendedName>
</protein>
<keyword evidence="8 9" id="KW-0012">Acyltransferase</keyword>
<evidence type="ECO:0000256" key="4">
    <source>
        <dbReference type="ARBA" id="ARBA00022679"/>
    </source>
</evidence>
<evidence type="ECO:0000259" key="10">
    <source>
        <dbReference type="PROSITE" id="PS50263"/>
    </source>
</evidence>
<dbReference type="InterPro" id="IPR004563">
    <property type="entry name" value="Apolipo_AcylTrfase"/>
</dbReference>
<keyword evidence="6 9" id="KW-1133">Transmembrane helix</keyword>
<feature type="transmembrane region" description="Helical" evidence="9">
    <location>
        <begin position="83"/>
        <end position="109"/>
    </location>
</feature>
<dbReference type="EMBL" id="JACXWD010000017">
    <property type="protein sequence ID" value="MBD3867852.1"/>
    <property type="molecule type" value="Genomic_DNA"/>
</dbReference>
<dbReference type="InterPro" id="IPR036526">
    <property type="entry name" value="C-N_Hydrolase_sf"/>
</dbReference>
<dbReference type="InterPro" id="IPR045378">
    <property type="entry name" value="LNT_N"/>
</dbReference>
<evidence type="ECO:0000256" key="9">
    <source>
        <dbReference type="HAMAP-Rule" id="MF_01148"/>
    </source>
</evidence>
<feature type="transmembrane region" description="Helical" evidence="9">
    <location>
        <begin position="193"/>
        <end position="212"/>
    </location>
</feature>
<evidence type="ECO:0000256" key="8">
    <source>
        <dbReference type="ARBA" id="ARBA00023315"/>
    </source>
</evidence>
<evidence type="ECO:0000256" key="7">
    <source>
        <dbReference type="ARBA" id="ARBA00023136"/>
    </source>
</evidence>
<dbReference type="PANTHER" id="PTHR38686:SF1">
    <property type="entry name" value="APOLIPOPROTEIN N-ACYLTRANSFERASE"/>
    <property type="match status" value="1"/>
</dbReference>
<evidence type="ECO:0000256" key="6">
    <source>
        <dbReference type="ARBA" id="ARBA00022989"/>
    </source>
</evidence>
<comment type="caution">
    <text evidence="11">The sequence shown here is derived from an EMBL/GenBank/DDBJ whole genome shotgun (WGS) entry which is preliminary data.</text>
</comment>
<sequence length="516" mass="57544">MNGNGANDRVQWKYPVASALLYYLSYLTPLLTPNFIFLLPVLHRFEQSGETTIRERLKVGLAFGFLGSMAALHWIYSMAQISWVAWLLYVAMSLYFGAMMALALAIAGWIRERTRLSWGLILPAAWLPIEWVRTFGDLRMIADHVGHSLSSFPFVVQFADLTGLYGVGAFVLAMNGLLYDLVLADPDRPRKKVAVALAVLILTVGAYDTWAWRHYAGGSETIRVGIAQPNISLPEKWDPATNGMQWETLRLQTLQAAEQGADLVVWPETGRPYRLLHLLDDPSTYSMPEVQALARNIQTPLLVGVEYYRVTDPDTYDIYNAAMAVEADGTLNPVWTAKTFLVPFTEQTPFQSLFGRFVDGRSGAWRWVAGGFTPGPGATVLPFDDWNVGVVVCYEQLFPSLSRDLQNAGADLQVVITNDAWFGRSQFQRYQVDALRMRSIENRTGYVRAANTGISGFYDRRGAVDQLTGLFEPRVIVGDVPLSEGVTVYDRAGDWPVWMAMAGLVVLAFRARGRAS</sequence>
<comment type="function">
    <text evidence="9">Catalyzes the phospholipid dependent N-acylation of the N-terminal cysteine of apolipoprotein, the last step in lipoprotein maturation.</text>
</comment>
<name>A0A8J6XSK9_9BACT</name>
<evidence type="ECO:0000256" key="2">
    <source>
        <dbReference type="ARBA" id="ARBA00010065"/>
    </source>
</evidence>
<dbReference type="PROSITE" id="PS50263">
    <property type="entry name" value="CN_HYDROLASE"/>
    <property type="match status" value="1"/>
</dbReference>
<comment type="similarity">
    <text evidence="2 9">Belongs to the CN hydrolase family. Apolipoprotein N-acyltransferase subfamily.</text>
</comment>
<keyword evidence="3 9" id="KW-1003">Cell membrane</keyword>
<keyword evidence="7 9" id="KW-0472">Membrane</keyword>
<dbReference type="GO" id="GO:0042158">
    <property type="term" value="P:lipoprotein biosynthetic process"/>
    <property type="evidence" value="ECO:0007669"/>
    <property type="project" value="UniProtKB-UniRule"/>
</dbReference>
<reference evidence="11 12" key="1">
    <citation type="submission" date="2020-08" db="EMBL/GenBank/DDBJ databases">
        <title>Acidobacteriota in marine sediments use diverse sulfur dissimilation pathways.</title>
        <authorList>
            <person name="Wasmund K."/>
        </authorList>
    </citation>
    <scope>NUCLEOTIDE SEQUENCE [LARGE SCALE GENOMIC DNA]</scope>
    <source>
        <strain evidence="11">MAG AM4</strain>
    </source>
</reference>
<feature type="transmembrane region" description="Helical" evidence="9">
    <location>
        <begin position="59"/>
        <end position="77"/>
    </location>
</feature>
<dbReference type="InterPro" id="IPR003010">
    <property type="entry name" value="C-N_Hydrolase"/>
</dbReference>
<dbReference type="GO" id="GO:0005886">
    <property type="term" value="C:plasma membrane"/>
    <property type="evidence" value="ECO:0007669"/>
    <property type="project" value="UniProtKB-SubCell"/>
</dbReference>
<dbReference type="Gene3D" id="3.60.110.10">
    <property type="entry name" value="Carbon-nitrogen hydrolase"/>
    <property type="match status" value="1"/>
</dbReference>
<dbReference type="SUPFAM" id="SSF56317">
    <property type="entry name" value="Carbon-nitrogen hydrolase"/>
    <property type="match status" value="1"/>
</dbReference>
<dbReference type="NCBIfam" id="TIGR00546">
    <property type="entry name" value="lnt"/>
    <property type="match status" value="1"/>
</dbReference>
<keyword evidence="4 9" id="KW-0808">Transferase</keyword>
<evidence type="ECO:0000256" key="3">
    <source>
        <dbReference type="ARBA" id="ARBA00022475"/>
    </source>
</evidence>
<keyword evidence="5 9" id="KW-0812">Transmembrane</keyword>
<comment type="subcellular location">
    <subcellularLocation>
        <location evidence="1 9">Cell membrane</location>
        <topology evidence="1 9">Multi-pass membrane protein</topology>
    </subcellularLocation>
</comment>
<feature type="transmembrane region" description="Helical" evidence="9">
    <location>
        <begin position="20"/>
        <end position="39"/>
    </location>
</feature>
<organism evidence="11 12">
    <name type="scientific">Candidatus Polarisedimenticola svalbardensis</name>
    <dbReference type="NCBI Taxonomy" id="2886004"/>
    <lineage>
        <taxon>Bacteria</taxon>
        <taxon>Pseudomonadati</taxon>
        <taxon>Acidobacteriota</taxon>
        <taxon>Candidatus Polarisedimenticolia</taxon>
        <taxon>Candidatus Polarisedimenticolales</taxon>
        <taxon>Candidatus Polarisedimenticolaceae</taxon>
        <taxon>Candidatus Polarisedimenticola</taxon>
    </lineage>
</organism>
<dbReference type="GO" id="GO:0016410">
    <property type="term" value="F:N-acyltransferase activity"/>
    <property type="evidence" value="ECO:0007669"/>
    <property type="project" value="UniProtKB-UniRule"/>
</dbReference>
<dbReference type="Pfam" id="PF00795">
    <property type="entry name" value="CN_hydrolase"/>
    <property type="match status" value="1"/>
</dbReference>
<evidence type="ECO:0000313" key="11">
    <source>
        <dbReference type="EMBL" id="MBD3867852.1"/>
    </source>
</evidence>
<dbReference type="PANTHER" id="PTHR38686">
    <property type="entry name" value="APOLIPOPROTEIN N-ACYLTRANSFERASE"/>
    <property type="match status" value="1"/>
</dbReference>